<evidence type="ECO:0000313" key="2">
    <source>
        <dbReference type="EMBL" id="CCU78655.1"/>
    </source>
</evidence>
<reference evidence="3" key="1">
    <citation type="journal article" date="2013" name="Genome Announc.">
        <title>Genome Sequence of Halanaerobium saccharolyticum subsp. saccharolyticum Strain DSM 6643T, a Halophilic Hydrogen-Producing Bacterium.</title>
        <authorList>
            <person name="Kivisto A."/>
            <person name="Larjo A."/>
            <person name="Ciranna A."/>
            <person name="Santala V."/>
            <person name="Roos C."/>
            <person name="Karp M."/>
        </authorList>
    </citation>
    <scope>NUCLEOTIDE SEQUENCE [LARGE SCALE GENOMIC DNA]</scope>
    <source>
        <strain evidence="3">DSM 6643</strain>
    </source>
</reference>
<dbReference type="InParanoid" id="M5DZL8"/>
<proteinExistence type="predicted"/>
<dbReference type="Pfam" id="PF20033">
    <property type="entry name" value="DUF6438"/>
    <property type="match status" value="1"/>
</dbReference>
<gene>
    <name evidence="2" type="ORF">HSACCH_00794</name>
</gene>
<keyword evidence="3" id="KW-1185">Reference proteome</keyword>
<protein>
    <recommendedName>
        <fullName evidence="1">DUF6438 domain-containing protein</fullName>
    </recommendedName>
</protein>
<dbReference type="eggNOG" id="COG0666">
    <property type="taxonomic scope" value="Bacteria"/>
</dbReference>
<dbReference type="Proteomes" id="UP000012063">
    <property type="component" value="Unassembled WGS sequence"/>
</dbReference>
<name>M5DZL8_9FIRM</name>
<evidence type="ECO:0000259" key="1">
    <source>
        <dbReference type="Pfam" id="PF20033"/>
    </source>
</evidence>
<accession>M5DZL8</accession>
<dbReference type="EMBL" id="CAUI01000005">
    <property type="protein sequence ID" value="CCU78655.1"/>
    <property type="molecule type" value="Genomic_DNA"/>
</dbReference>
<organism evidence="2 3">
    <name type="scientific">Halanaerobium saccharolyticum subsp. saccharolyticum DSM 6643</name>
    <dbReference type="NCBI Taxonomy" id="1293054"/>
    <lineage>
        <taxon>Bacteria</taxon>
        <taxon>Bacillati</taxon>
        <taxon>Bacillota</taxon>
        <taxon>Clostridia</taxon>
        <taxon>Halanaerobiales</taxon>
        <taxon>Halanaerobiaceae</taxon>
        <taxon>Halanaerobium</taxon>
    </lineage>
</organism>
<feature type="domain" description="DUF6438" evidence="1">
    <location>
        <begin position="3"/>
        <end position="119"/>
    </location>
</feature>
<comment type="caution">
    <text evidence="2">The sequence shown here is derived from an EMBL/GenBank/DDBJ whole genome shotgun (WGS) entry which is preliminary data.</text>
</comment>
<evidence type="ECO:0000313" key="3">
    <source>
        <dbReference type="Proteomes" id="UP000012063"/>
    </source>
</evidence>
<dbReference type="RefSeq" id="WP_005488021.1">
    <property type="nucleotide sequence ID" value="NZ_CAUI01000005.1"/>
</dbReference>
<dbReference type="InterPro" id="IPR045497">
    <property type="entry name" value="DUF6438"/>
</dbReference>
<sequence>MFKKISLERTACYGHCPIYKLDIFADGKVNYFGELFVRIEGFKSWQLSAESIEKLNEVIYKYDYFNIKEQMVTMMSSDSPSCITEIKMDDGRERKIKNDYGCNQWPLKLKAFENRIDKIVNSEQYVNEDE</sequence>
<dbReference type="STRING" id="1293054.HSACCH_00794"/>
<dbReference type="OrthoDB" id="7172369at2"/>
<dbReference type="AlphaFoldDB" id="M5DZL8"/>